<protein>
    <submittedName>
        <fullName evidence="1">Uncharacterized protein</fullName>
    </submittedName>
</protein>
<keyword evidence="2" id="KW-1185">Reference proteome</keyword>
<comment type="caution">
    <text evidence="1">The sequence shown here is derived from an EMBL/GenBank/DDBJ whole genome shotgun (WGS) entry which is preliminary data.</text>
</comment>
<gene>
    <name evidence="1" type="ORF">OEA66_11945</name>
</gene>
<name>A0ABT3Y4I0_9FLAO</name>
<accession>A0ABT3Y4I0</accession>
<dbReference type="EMBL" id="JAOVZV010000014">
    <property type="protein sequence ID" value="MCX8533062.1"/>
    <property type="molecule type" value="Genomic_DNA"/>
</dbReference>
<dbReference type="Proteomes" id="UP001070176">
    <property type="component" value="Unassembled WGS sequence"/>
</dbReference>
<evidence type="ECO:0000313" key="2">
    <source>
        <dbReference type="Proteomes" id="UP001070176"/>
    </source>
</evidence>
<sequence length="93" mass="10517">MPRINKALILEITPEQFLNQCSPLELKEIDTLIQGANYVKRMESQTCSVCGCTDYDCRQCIEKTGRPCHWYEDNLCSACAGSMAKIQTIEHDA</sequence>
<reference evidence="1" key="1">
    <citation type="submission" date="2022-10" db="EMBL/GenBank/DDBJ databases">
        <title>Chryseobacterium sp. nov., a novel bacterial species.</title>
        <authorList>
            <person name="Cao Y."/>
        </authorList>
    </citation>
    <scope>NUCLEOTIDE SEQUENCE</scope>
    <source>
        <strain evidence="1">KC 927</strain>
    </source>
</reference>
<proteinExistence type="predicted"/>
<evidence type="ECO:0000313" key="1">
    <source>
        <dbReference type="EMBL" id="MCX8533062.1"/>
    </source>
</evidence>
<dbReference type="RefSeq" id="WP_267281583.1">
    <property type="nucleotide sequence ID" value="NZ_JAOVZV010000014.1"/>
</dbReference>
<organism evidence="1 2">
    <name type="scientific">Chryseobacterium luquanense</name>
    <dbReference type="NCBI Taxonomy" id="2983766"/>
    <lineage>
        <taxon>Bacteria</taxon>
        <taxon>Pseudomonadati</taxon>
        <taxon>Bacteroidota</taxon>
        <taxon>Flavobacteriia</taxon>
        <taxon>Flavobacteriales</taxon>
        <taxon>Weeksellaceae</taxon>
        <taxon>Chryseobacterium group</taxon>
        <taxon>Chryseobacterium</taxon>
    </lineage>
</organism>